<evidence type="ECO:0000256" key="1">
    <source>
        <dbReference type="ARBA" id="ARBA00004245"/>
    </source>
</evidence>
<dbReference type="GO" id="GO:0001578">
    <property type="term" value="P:microtubule bundle formation"/>
    <property type="evidence" value="ECO:0007669"/>
    <property type="project" value="EnsemblPlants"/>
</dbReference>
<dbReference type="InterPro" id="IPR007145">
    <property type="entry name" value="MAP65_Ase1_PRC1"/>
</dbReference>
<feature type="compositionally biased region" description="Basic and acidic residues" evidence="6">
    <location>
        <begin position="466"/>
        <end position="480"/>
    </location>
</feature>
<feature type="coiled-coil region" evidence="5">
    <location>
        <begin position="56"/>
        <end position="119"/>
    </location>
</feature>
<dbReference type="Pfam" id="PF03999">
    <property type="entry name" value="MAP65_ASE1"/>
    <property type="match status" value="1"/>
</dbReference>
<sequence length="689" mass="78538">MISNRRSQFSHQETMCDSLLKELQVIWDELGESDSKKDAMLLEIEQTCLDLCRKKVDEAKLYRAQIQREIADCEAEIAGMCFALGEQSLHCEPKSPGNLKKERESVISQFEEMRKLKNERMKQFLEVIHQLQNISSELYGSTGANAYLDEKILSLEKLEGLKRQLVQFQNEKARRMKQVSDQLYTLNSLCSVLGLNIEDKICEICPTMTSTVTNDISDHTLKSLNSEVLSLREVKMQRMQKLQGFAISLLEMWSLMDTPLEEQRTFHNVTNKIAAMESEFTESGILSIDNIIYVEREIRRLEQLKSTKMKELVQIKKLELEEICQNTHLTTHTVFPSGHPIESFDNQSANHEHLLEQIDYQISKTKAEALSRKEILDKVEKWLAAIQEESWLEEYNRDDNRYNAGKGAHLAFKRSEKARVLLSKIPGMIESLILKVTAWEKERGFEFSYDGIRLLSMIEDYNTLRQEKENERQRQKDQKRLKGRQMSEYETLFGSKPSPCKIGIKTPRCSTVPNTKKFSVSRPMLQDLRQATLLQQSNNKGKGASMVFGHSAKKIPHSAEKGIGIQSPLSRKPLSPVSSTVLSKANIKNSQEPRKIQNVATKPILQKSEAQVGTPPPKPFITGDEDKVSPKNMGFSVPTTPLTVPMLDITTPDTLISKAAAKIAQPFEYSIEELRAGFVIRLDSCSMTQ</sequence>
<evidence type="ECO:0000313" key="8">
    <source>
        <dbReference type="Proteomes" id="UP001157006"/>
    </source>
</evidence>
<evidence type="ECO:0000256" key="4">
    <source>
        <dbReference type="ARBA" id="ARBA00023212"/>
    </source>
</evidence>
<keyword evidence="4" id="KW-0206">Cytoskeleton</keyword>
<name>A0AAV1AUM9_VICFA</name>
<evidence type="ECO:0000256" key="2">
    <source>
        <dbReference type="ARBA" id="ARBA00006187"/>
    </source>
</evidence>
<keyword evidence="4" id="KW-0963">Cytoplasm</keyword>
<dbReference type="Proteomes" id="UP001157006">
    <property type="component" value="Chromosome 5"/>
</dbReference>
<dbReference type="GO" id="GO:0005828">
    <property type="term" value="C:kinetochore microtubule"/>
    <property type="evidence" value="ECO:0007669"/>
    <property type="project" value="EnsemblPlants"/>
</dbReference>
<dbReference type="GO" id="GO:0008017">
    <property type="term" value="F:microtubule binding"/>
    <property type="evidence" value="ECO:0007669"/>
    <property type="project" value="InterPro"/>
</dbReference>
<dbReference type="GO" id="GO:0009574">
    <property type="term" value="C:preprophase band"/>
    <property type="evidence" value="ECO:0007669"/>
    <property type="project" value="EnsemblPlants"/>
</dbReference>
<evidence type="ECO:0000256" key="5">
    <source>
        <dbReference type="SAM" id="Coils"/>
    </source>
</evidence>
<feature type="region of interest" description="Disordered" evidence="6">
    <location>
        <begin position="609"/>
        <end position="631"/>
    </location>
</feature>
<keyword evidence="8" id="KW-1185">Reference proteome</keyword>
<feature type="region of interest" description="Disordered" evidence="6">
    <location>
        <begin position="466"/>
        <end position="485"/>
    </location>
</feature>
<comment type="subcellular location">
    <subcellularLocation>
        <location evidence="1">Cytoplasm</location>
        <location evidence="1">Cytoskeleton</location>
    </subcellularLocation>
</comment>
<evidence type="ECO:0000313" key="7">
    <source>
        <dbReference type="EMBL" id="CAI8613017.1"/>
    </source>
</evidence>
<dbReference type="AlphaFoldDB" id="A0AAV1AUM9"/>
<dbReference type="EMBL" id="OX451740">
    <property type="protein sequence ID" value="CAI8613017.1"/>
    <property type="molecule type" value="Genomic_DNA"/>
</dbReference>
<dbReference type="PANTHER" id="PTHR19321">
    <property type="entry name" value="PROTEIN REGULATOR OF CYTOKINESIS 1 PRC1-RELATED"/>
    <property type="match status" value="1"/>
</dbReference>
<dbReference type="Gene3D" id="1.20.58.1520">
    <property type="match status" value="1"/>
</dbReference>
<dbReference type="PANTHER" id="PTHR19321:SF49">
    <property type="entry name" value="MICROTUBULE ASSOCIATED PROTEIN, MAP65_ASE1 FAMILY PROTEIN"/>
    <property type="match status" value="1"/>
</dbReference>
<protein>
    <recommendedName>
        <fullName evidence="9">65-kDa microtubule-associated protein 3</fullName>
    </recommendedName>
</protein>
<dbReference type="GO" id="GO:0009524">
    <property type="term" value="C:phragmoplast"/>
    <property type="evidence" value="ECO:0007669"/>
    <property type="project" value="EnsemblPlants"/>
</dbReference>
<keyword evidence="3" id="KW-0493">Microtubule</keyword>
<gene>
    <name evidence="7" type="ORF">VFH_V061680</name>
</gene>
<accession>A0AAV1AUM9</accession>
<reference evidence="7 8" key="1">
    <citation type="submission" date="2023-01" db="EMBL/GenBank/DDBJ databases">
        <authorList>
            <person name="Kreplak J."/>
        </authorList>
    </citation>
    <scope>NUCLEOTIDE SEQUENCE [LARGE SCALE GENOMIC DNA]</scope>
</reference>
<evidence type="ECO:0000256" key="6">
    <source>
        <dbReference type="SAM" id="MobiDB-lite"/>
    </source>
</evidence>
<evidence type="ECO:0008006" key="9">
    <source>
        <dbReference type="Google" id="ProtNLM"/>
    </source>
</evidence>
<organism evidence="7 8">
    <name type="scientific">Vicia faba</name>
    <name type="common">Broad bean</name>
    <name type="synonym">Faba vulgaris</name>
    <dbReference type="NCBI Taxonomy" id="3906"/>
    <lineage>
        <taxon>Eukaryota</taxon>
        <taxon>Viridiplantae</taxon>
        <taxon>Streptophyta</taxon>
        <taxon>Embryophyta</taxon>
        <taxon>Tracheophyta</taxon>
        <taxon>Spermatophyta</taxon>
        <taxon>Magnoliopsida</taxon>
        <taxon>eudicotyledons</taxon>
        <taxon>Gunneridae</taxon>
        <taxon>Pentapetalae</taxon>
        <taxon>rosids</taxon>
        <taxon>fabids</taxon>
        <taxon>Fabales</taxon>
        <taxon>Fabaceae</taxon>
        <taxon>Papilionoideae</taxon>
        <taxon>50 kb inversion clade</taxon>
        <taxon>NPAAA clade</taxon>
        <taxon>Hologalegina</taxon>
        <taxon>IRL clade</taxon>
        <taxon>Fabeae</taxon>
        <taxon>Vicia</taxon>
    </lineage>
</organism>
<proteinExistence type="inferred from homology"/>
<evidence type="ECO:0000256" key="3">
    <source>
        <dbReference type="ARBA" id="ARBA00022701"/>
    </source>
</evidence>
<keyword evidence="5" id="KW-0175">Coiled coil</keyword>
<comment type="similarity">
    <text evidence="2">Belongs to the MAP65/ASE1 family.</text>
</comment>